<dbReference type="AlphaFoldDB" id="A0A9P5XA66"/>
<evidence type="ECO:0000313" key="1">
    <source>
        <dbReference type="EMBL" id="KAF9447283.1"/>
    </source>
</evidence>
<sequence length="72" mass="8010">MCYRDVKCVKHSCGHESPVSDQRVDCNSDKCRYSSSHNPSCANCTATCKQWLRPAKTTVTSQSPTPCSTCHR</sequence>
<accession>A0A9P5XA66</accession>
<dbReference type="OrthoDB" id="2816594at2759"/>
<organism evidence="1 2">
    <name type="scientific">Macrolepiota fuliginosa MF-IS2</name>
    <dbReference type="NCBI Taxonomy" id="1400762"/>
    <lineage>
        <taxon>Eukaryota</taxon>
        <taxon>Fungi</taxon>
        <taxon>Dikarya</taxon>
        <taxon>Basidiomycota</taxon>
        <taxon>Agaricomycotina</taxon>
        <taxon>Agaricomycetes</taxon>
        <taxon>Agaricomycetidae</taxon>
        <taxon>Agaricales</taxon>
        <taxon>Agaricineae</taxon>
        <taxon>Agaricaceae</taxon>
        <taxon>Macrolepiota</taxon>
    </lineage>
</organism>
<dbReference type="EMBL" id="MU151207">
    <property type="protein sequence ID" value="KAF9447283.1"/>
    <property type="molecule type" value="Genomic_DNA"/>
</dbReference>
<proteinExistence type="predicted"/>
<reference evidence="1" key="1">
    <citation type="submission" date="2020-11" db="EMBL/GenBank/DDBJ databases">
        <authorList>
            <consortium name="DOE Joint Genome Institute"/>
            <person name="Ahrendt S."/>
            <person name="Riley R."/>
            <person name="Andreopoulos W."/>
            <person name="Labutti K."/>
            <person name="Pangilinan J."/>
            <person name="Ruiz-Duenas F.J."/>
            <person name="Barrasa J.M."/>
            <person name="Sanchez-Garcia M."/>
            <person name="Camarero S."/>
            <person name="Miyauchi S."/>
            <person name="Serrano A."/>
            <person name="Linde D."/>
            <person name="Babiker R."/>
            <person name="Drula E."/>
            <person name="Ayuso-Fernandez I."/>
            <person name="Pacheco R."/>
            <person name="Padilla G."/>
            <person name="Ferreira P."/>
            <person name="Barriuso J."/>
            <person name="Kellner H."/>
            <person name="Castanera R."/>
            <person name="Alfaro M."/>
            <person name="Ramirez L."/>
            <person name="Pisabarro A.G."/>
            <person name="Kuo A."/>
            <person name="Tritt A."/>
            <person name="Lipzen A."/>
            <person name="He G."/>
            <person name="Yan M."/>
            <person name="Ng V."/>
            <person name="Cullen D."/>
            <person name="Martin F."/>
            <person name="Rosso M.-N."/>
            <person name="Henrissat B."/>
            <person name="Hibbett D."/>
            <person name="Martinez A.T."/>
            <person name="Grigoriev I.V."/>
        </authorList>
    </citation>
    <scope>NUCLEOTIDE SEQUENCE</scope>
    <source>
        <strain evidence="1">MF-IS2</strain>
    </source>
</reference>
<comment type="caution">
    <text evidence="1">The sequence shown here is derived from an EMBL/GenBank/DDBJ whole genome shotgun (WGS) entry which is preliminary data.</text>
</comment>
<keyword evidence="2" id="KW-1185">Reference proteome</keyword>
<gene>
    <name evidence="1" type="ORF">P691DRAFT_793643</name>
</gene>
<protein>
    <submittedName>
        <fullName evidence="1">Uncharacterized protein</fullName>
    </submittedName>
</protein>
<name>A0A9P5XA66_9AGAR</name>
<dbReference type="Proteomes" id="UP000807342">
    <property type="component" value="Unassembled WGS sequence"/>
</dbReference>
<evidence type="ECO:0000313" key="2">
    <source>
        <dbReference type="Proteomes" id="UP000807342"/>
    </source>
</evidence>